<proteinExistence type="predicted"/>
<feature type="transmembrane region" description="Helical" evidence="8">
    <location>
        <begin position="566"/>
        <end position="590"/>
    </location>
</feature>
<dbReference type="GO" id="GO:0030007">
    <property type="term" value="P:intracellular potassium ion homeostasis"/>
    <property type="evidence" value="ECO:0007669"/>
    <property type="project" value="TreeGrafter"/>
</dbReference>
<feature type="compositionally biased region" description="Polar residues" evidence="7">
    <location>
        <begin position="149"/>
        <end position="176"/>
    </location>
</feature>
<sequence>MSVSCFLNIKQWCRKTWRNNTKFLEIHYTYIGLLCFISSGFYYFQPGTTWNYIDALFMATSSVTNTGLNTIDMSSLSLYQLLLMFFTSILGSQVTVSLAIVLVRKHFFSKRFEDVLLFNRAQRLRERNQRQFQKNLADIHAKMRHEQQQRSSSIRHPFQNNNGSSRGSPYRSSTMPTHHRGVLPRLRSSASMALLQPLHLKLFKSATGKQQNSNNEHDAIIKEKQEIYDNLRKLREKEDKEKSIHHCHDSDTTQYDQNASLPSSMTIIPMMQRSDSSPKYSIPTTTTTTNGMDPPAGYTTSSNVLHSVTSVSTARLAEHAEKMTAPPVLPTNVAFAPNIDYQRSEARKELEHDRPYKDLLYRIAEGRNADSPLQQDMEDGMSIENAAQKEREEINNIIRSGPIHKHELTRKQRYCIGGAEYRAIDFLSKFIPIMYFTTNIVFSFALRIYIAVDGYAQQVLKTSNSTGPIDPWFFSFFTAFSSYNNLGLIPLAASLGPFVNAPAPLLLVSILIIAGNVGYAIVLRFYIWCIYKLLPRSRSMDRETLRYLLDHPRRCYTSLFRTAQTWWLVFVLITFNLTELIVFIATNYWLPVLDGIPWASRILAGYFQGVATRNAGFTAVNILLLNPGTQIIYIIAMYVSVYPVGISIRNSNVYQERELGIYSAPSINEDGEQVTEEEEQAPSKLRRFPTMNSVVSATKKFIPKRPSFYVMTQIQRTVTHEICWVIIGIFCICIIEAEAIMSSTPITALTIMYEAVSAFGNAGSSTGYPGVTTSQSGNYHTLSKLVLIILMYRGRHRGLPSAIDHAVLLPSETLEKKEECEHKLRERHAEIMAEQKLGHARWRSRTFSMV</sequence>
<dbReference type="PANTHER" id="PTHR31064:SF30">
    <property type="entry name" value="HIGH-AFFINITY POTASSIUM TRANSPORT PROTEIN-RELATED"/>
    <property type="match status" value="1"/>
</dbReference>
<evidence type="ECO:0000256" key="5">
    <source>
        <dbReference type="ARBA" id="ARBA00023065"/>
    </source>
</evidence>
<dbReference type="EMBL" id="JAIXMP010000003">
    <property type="protein sequence ID" value="KAI9275776.1"/>
    <property type="molecule type" value="Genomic_DNA"/>
</dbReference>
<feature type="region of interest" description="Disordered" evidence="7">
    <location>
        <begin position="142"/>
        <end position="180"/>
    </location>
</feature>
<comment type="caution">
    <text evidence="9">The sequence shown here is derived from an EMBL/GenBank/DDBJ whole genome shotgun (WGS) entry which is preliminary data.</text>
</comment>
<dbReference type="GO" id="GO:0005886">
    <property type="term" value="C:plasma membrane"/>
    <property type="evidence" value="ECO:0007669"/>
    <property type="project" value="TreeGrafter"/>
</dbReference>
<reference evidence="9" key="1">
    <citation type="journal article" date="2022" name="IScience">
        <title>Evolution of zygomycete secretomes and the origins of terrestrial fungal ecologies.</title>
        <authorList>
            <person name="Chang Y."/>
            <person name="Wang Y."/>
            <person name="Mondo S."/>
            <person name="Ahrendt S."/>
            <person name="Andreopoulos W."/>
            <person name="Barry K."/>
            <person name="Beard J."/>
            <person name="Benny G.L."/>
            <person name="Blankenship S."/>
            <person name="Bonito G."/>
            <person name="Cuomo C."/>
            <person name="Desiro A."/>
            <person name="Gervers K.A."/>
            <person name="Hundley H."/>
            <person name="Kuo A."/>
            <person name="LaButti K."/>
            <person name="Lang B.F."/>
            <person name="Lipzen A."/>
            <person name="O'Donnell K."/>
            <person name="Pangilinan J."/>
            <person name="Reynolds N."/>
            <person name="Sandor L."/>
            <person name="Smith M.E."/>
            <person name="Tsang A."/>
            <person name="Grigoriev I.V."/>
            <person name="Stajich J.E."/>
            <person name="Spatafora J.W."/>
        </authorList>
    </citation>
    <scope>NUCLEOTIDE SEQUENCE</scope>
    <source>
        <strain evidence="9">RSA 2281</strain>
    </source>
</reference>
<evidence type="ECO:0000256" key="7">
    <source>
        <dbReference type="SAM" id="MobiDB-lite"/>
    </source>
</evidence>
<feature type="transmembrane region" description="Helical" evidence="8">
    <location>
        <begin position="505"/>
        <end position="527"/>
    </location>
</feature>
<keyword evidence="5" id="KW-0406">Ion transport</keyword>
<evidence type="ECO:0000313" key="9">
    <source>
        <dbReference type="EMBL" id="KAI9275776.1"/>
    </source>
</evidence>
<evidence type="ECO:0000256" key="3">
    <source>
        <dbReference type="ARBA" id="ARBA00022692"/>
    </source>
</evidence>
<dbReference type="AlphaFoldDB" id="A0AAD5KN40"/>
<keyword evidence="3 8" id="KW-0812">Transmembrane</keyword>
<keyword evidence="4 8" id="KW-1133">Transmembrane helix</keyword>
<accession>A0AAD5KN40</accession>
<evidence type="ECO:0000313" key="10">
    <source>
        <dbReference type="Proteomes" id="UP001209540"/>
    </source>
</evidence>
<evidence type="ECO:0000256" key="4">
    <source>
        <dbReference type="ARBA" id="ARBA00022989"/>
    </source>
</evidence>
<feature type="transmembrane region" description="Helical" evidence="8">
    <location>
        <begin position="24"/>
        <end position="44"/>
    </location>
</feature>
<feature type="transmembrane region" description="Helical" evidence="8">
    <location>
        <begin position="630"/>
        <end position="648"/>
    </location>
</feature>
<keyword evidence="6 8" id="KW-0472">Membrane</keyword>
<dbReference type="InterPro" id="IPR051143">
    <property type="entry name" value="TrkH_K-transport"/>
</dbReference>
<feature type="compositionally biased region" description="Basic and acidic residues" evidence="7">
    <location>
        <begin position="239"/>
        <end position="251"/>
    </location>
</feature>
<name>A0AAD5KN40_9FUNG</name>
<feature type="region of interest" description="Disordered" evidence="7">
    <location>
        <begin position="239"/>
        <end position="258"/>
    </location>
</feature>
<dbReference type="PANTHER" id="PTHR31064">
    <property type="entry name" value="POTASSIUM TRANSPORT PROTEIN DDB_G0292412-RELATED"/>
    <property type="match status" value="1"/>
</dbReference>
<dbReference type="GO" id="GO:1990573">
    <property type="term" value="P:potassium ion import across plasma membrane"/>
    <property type="evidence" value="ECO:0007669"/>
    <property type="project" value="TreeGrafter"/>
</dbReference>
<evidence type="ECO:0000256" key="8">
    <source>
        <dbReference type="SAM" id="Phobius"/>
    </source>
</evidence>
<keyword evidence="2" id="KW-0813">Transport</keyword>
<organism evidence="9 10">
    <name type="scientific">Phascolomyces articulosus</name>
    <dbReference type="NCBI Taxonomy" id="60185"/>
    <lineage>
        <taxon>Eukaryota</taxon>
        <taxon>Fungi</taxon>
        <taxon>Fungi incertae sedis</taxon>
        <taxon>Mucoromycota</taxon>
        <taxon>Mucoromycotina</taxon>
        <taxon>Mucoromycetes</taxon>
        <taxon>Mucorales</taxon>
        <taxon>Lichtheimiaceae</taxon>
        <taxon>Phascolomyces</taxon>
    </lineage>
</organism>
<dbReference type="GO" id="GO:0140107">
    <property type="term" value="F:high-affinity potassium ion transmembrane transporter activity"/>
    <property type="evidence" value="ECO:0007669"/>
    <property type="project" value="TreeGrafter"/>
</dbReference>
<dbReference type="Proteomes" id="UP001209540">
    <property type="component" value="Unassembled WGS sequence"/>
</dbReference>
<evidence type="ECO:0000256" key="1">
    <source>
        <dbReference type="ARBA" id="ARBA00004141"/>
    </source>
</evidence>
<feature type="transmembrane region" description="Helical" evidence="8">
    <location>
        <begin position="430"/>
        <end position="452"/>
    </location>
</feature>
<evidence type="ECO:0000256" key="2">
    <source>
        <dbReference type="ARBA" id="ARBA00022448"/>
    </source>
</evidence>
<feature type="transmembrane region" description="Helical" evidence="8">
    <location>
        <begin position="78"/>
        <end position="103"/>
    </location>
</feature>
<reference evidence="9" key="2">
    <citation type="submission" date="2023-02" db="EMBL/GenBank/DDBJ databases">
        <authorList>
            <consortium name="DOE Joint Genome Institute"/>
            <person name="Mondo S.J."/>
            <person name="Chang Y."/>
            <person name="Wang Y."/>
            <person name="Ahrendt S."/>
            <person name="Andreopoulos W."/>
            <person name="Barry K."/>
            <person name="Beard J."/>
            <person name="Benny G.L."/>
            <person name="Blankenship S."/>
            <person name="Bonito G."/>
            <person name="Cuomo C."/>
            <person name="Desiro A."/>
            <person name="Gervers K.A."/>
            <person name="Hundley H."/>
            <person name="Kuo A."/>
            <person name="LaButti K."/>
            <person name="Lang B.F."/>
            <person name="Lipzen A."/>
            <person name="O'Donnell K."/>
            <person name="Pangilinan J."/>
            <person name="Reynolds N."/>
            <person name="Sandor L."/>
            <person name="Smith M.W."/>
            <person name="Tsang A."/>
            <person name="Grigoriev I.V."/>
            <person name="Stajich J.E."/>
            <person name="Spatafora J.W."/>
        </authorList>
    </citation>
    <scope>NUCLEOTIDE SEQUENCE</scope>
    <source>
        <strain evidence="9">RSA 2281</strain>
    </source>
</reference>
<comment type="subcellular location">
    <subcellularLocation>
        <location evidence="1">Membrane</location>
        <topology evidence="1">Multi-pass membrane protein</topology>
    </subcellularLocation>
</comment>
<protein>
    <submittedName>
        <fullName evidence="9">Cation transport protein-domain-containing protein</fullName>
    </submittedName>
</protein>
<dbReference type="InterPro" id="IPR003445">
    <property type="entry name" value="Cat_transpt"/>
</dbReference>
<evidence type="ECO:0000256" key="6">
    <source>
        <dbReference type="ARBA" id="ARBA00023136"/>
    </source>
</evidence>
<keyword evidence="10" id="KW-1185">Reference proteome</keyword>
<gene>
    <name evidence="9" type="ORF">BDA99DRAFT_496437</name>
</gene>
<dbReference type="Pfam" id="PF02386">
    <property type="entry name" value="TrkH"/>
    <property type="match status" value="1"/>
</dbReference>